<dbReference type="InterPro" id="IPR001647">
    <property type="entry name" value="HTH_TetR"/>
</dbReference>
<dbReference type="SUPFAM" id="SSF48498">
    <property type="entry name" value="Tetracyclin repressor-like, C-terminal domain"/>
    <property type="match status" value="1"/>
</dbReference>
<keyword evidence="1" id="KW-0805">Transcription regulation</keyword>
<dbReference type="GO" id="GO:0003677">
    <property type="term" value="F:DNA binding"/>
    <property type="evidence" value="ECO:0007669"/>
    <property type="project" value="UniProtKB-UniRule"/>
</dbReference>
<dbReference type="PANTHER" id="PTHR47506">
    <property type="entry name" value="TRANSCRIPTIONAL REGULATORY PROTEIN"/>
    <property type="match status" value="1"/>
</dbReference>
<dbReference type="InterPro" id="IPR036271">
    <property type="entry name" value="Tet_transcr_reg_TetR-rel_C_sf"/>
</dbReference>
<dbReference type="Pfam" id="PF00440">
    <property type="entry name" value="TetR_N"/>
    <property type="match status" value="1"/>
</dbReference>
<keyword evidence="7" id="KW-1185">Reference proteome</keyword>
<protein>
    <recommendedName>
        <fullName evidence="5">HTH tetR-type domain-containing protein</fullName>
    </recommendedName>
</protein>
<sequence length="202" mass="23229">MNTERKPENARVKIINAAFQEMHKHGYQGMRVDQVLKEAGLKKGAMYHYFPSKKELAYAVLEEYIMKKGAKLWIEPLAHFSDPLKGLHTLFIEGENAWDDKLFTLGCPLNNLAQEMSPIDEGFRERIVKIFQFWKEAISEALKKGQKAGIVDKSINTDDSALFILMSIEGAWGLTKSHQNKEVYYSCGRELERYLNTLKVKL</sequence>
<dbReference type="OrthoDB" id="4541465at2"/>
<keyword evidence="3" id="KW-0804">Transcription</keyword>
<feature type="DNA-binding region" description="H-T-H motif" evidence="4">
    <location>
        <begin position="31"/>
        <end position="50"/>
    </location>
</feature>
<dbReference type="EMBL" id="LPUF01000002">
    <property type="protein sequence ID" value="OQK16160.1"/>
    <property type="molecule type" value="Genomic_DNA"/>
</dbReference>
<dbReference type="STRING" id="1420851.AU255_13730"/>
<evidence type="ECO:0000259" key="5">
    <source>
        <dbReference type="PROSITE" id="PS50977"/>
    </source>
</evidence>
<dbReference type="PROSITE" id="PS50977">
    <property type="entry name" value="HTH_TETR_2"/>
    <property type="match status" value="1"/>
</dbReference>
<evidence type="ECO:0000256" key="1">
    <source>
        <dbReference type="ARBA" id="ARBA00023015"/>
    </source>
</evidence>
<gene>
    <name evidence="6" type="ORF">AU255_13730</name>
</gene>
<dbReference type="InterPro" id="IPR054156">
    <property type="entry name" value="YxaF_TetR_C"/>
</dbReference>
<evidence type="ECO:0000256" key="3">
    <source>
        <dbReference type="ARBA" id="ARBA00023163"/>
    </source>
</evidence>
<proteinExistence type="predicted"/>
<feature type="domain" description="HTH tetR-type" evidence="5">
    <location>
        <begin position="8"/>
        <end position="68"/>
    </location>
</feature>
<dbReference type="Proteomes" id="UP000191980">
    <property type="component" value="Unassembled WGS sequence"/>
</dbReference>
<evidence type="ECO:0000313" key="6">
    <source>
        <dbReference type="EMBL" id="OQK16160.1"/>
    </source>
</evidence>
<accession>A0A1V8M3M0</accession>
<evidence type="ECO:0000256" key="4">
    <source>
        <dbReference type="PROSITE-ProRule" id="PRU00335"/>
    </source>
</evidence>
<dbReference type="AlphaFoldDB" id="A0A1V8M3M0"/>
<dbReference type="SUPFAM" id="SSF46689">
    <property type="entry name" value="Homeodomain-like"/>
    <property type="match status" value="1"/>
</dbReference>
<dbReference type="RefSeq" id="WP_080523536.1">
    <property type="nucleotide sequence ID" value="NZ_LPUF01000002.1"/>
</dbReference>
<dbReference type="Pfam" id="PF21993">
    <property type="entry name" value="TetR_C_13_2"/>
    <property type="match status" value="1"/>
</dbReference>
<dbReference type="PANTHER" id="PTHR47506:SF1">
    <property type="entry name" value="HTH-TYPE TRANSCRIPTIONAL REGULATOR YJDC"/>
    <property type="match status" value="1"/>
</dbReference>
<dbReference type="PRINTS" id="PR00455">
    <property type="entry name" value="HTHTETR"/>
</dbReference>
<name>A0A1V8M3M0_9GAMM</name>
<dbReference type="InterPro" id="IPR009057">
    <property type="entry name" value="Homeodomain-like_sf"/>
</dbReference>
<keyword evidence="2 4" id="KW-0238">DNA-binding</keyword>
<dbReference type="Gene3D" id="1.10.357.10">
    <property type="entry name" value="Tetracycline Repressor, domain 2"/>
    <property type="match status" value="1"/>
</dbReference>
<evidence type="ECO:0000256" key="2">
    <source>
        <dbReference type="ARBA" id="ARBA00023125"/>
    </source>
</evidence>
<reference evidence="6 7" key="1">
    <citation type="submission" date="2015-12" db="EMBL/GenBank/DDBJ databases">
        <authorList>
            <person name="Shamseldin A."/>
            <person name="Moawad H."/>
            <person name="Abd El-Rahim W.M."/>
            <person name="Sadowsky M.J."/>
        </authorList>
    </citation>
    <scope>NUCLEOTIDE SEQUENCE [LARGE SCALE GENOMIC DNA]</scope>
    <source>
        <strain evidence="6 7">WF1</strain>
    </source>
</reference>
<comment type="caution">
    <text evidence="6">The sequence shown here is derived from an EMBL/GenBank/DDBJ whole genome shotgun (WGS) entry which is preliminary data.</text>
</comment>
<organism evidence="6 7">
    <name type="scientific">Methyloprofundus sedimenti</name>
    <dbReference type="NCBI Taxonomy" id="1420851"/>
    <lineage>
        <taxon>Bacteria</taxon>
        <taxon>Pseudomonadati</taxon>
        <taxon>Pseudomonadota</taxon>
        <taxon>Gammaproteobacteria</taxon>
        <taxon>Methylococcales</taxon>
        <taxon>Methylococcaceae</taxon>
        <taxon>Methyloprofundus</taxon>
    </lineage>
</organism>
<evidence type="ECO:0000313" key="7">
    <source>
        <dbReference type="Proteomes" id="UP000191980"/>
    </source>
</evidence>